<organism evidence="4 5">
    <name type="scientific">Metarhizium robertsii</name>
    <dbReference type="NCBI Taxonomy" id="568076"/>
    <lineage>
        <taxon>Eukaryota</taxon>
        <taxon>Fungi</taxon>
        <taxon>Dikarya</taxon>
        <taxon>Ascomycota</taxon>
        <taxon>Pezizomycotina</taxon>
        <taxon>Sordariomycetes</taxon>
        <taxon>Hypocreomycetidae</taxon>
        <taxon>Hypocreales</taxon>
        <taxon>Clavicipitaceae</taxon>
        <taxon>Metarhizium</taxon>
    </lineage>
</organism>
<reference evidence="4 5" key="1">
    <citation type="submission" date="2014-02" db="EMBL/GenBank/DDBJ databases">
        <title>The genome sequence of the entomopathogenic fungus Metarhizium robertsii ARSEF 2575.</title>
        <authorList>
            <person name="Giuliano Garisto Donzelli B."/>
            <person name="Roe B.A."/>
            <person name="Macmil S.L."/>
            <person name="Krasnoff S.B."/>
            <person name="Gibson D.M."/>
        </authorList>
    </citation>
    <scope>NUCLEOTIDE SEQUENCE [LARGE SCALE GENOMIC DNA]</scope>
    <source>
        <strain evidence="4 5">ARSEF 2575</strain>
    </source>
</reference>
<name>A0A0A1UPP2_9HYPO</name>
<feature type="region of interest" description="Disordered" evidence="1">
    <location>
        <begin position="37"/>
        <end position="108"/>
    </location>
</feature>
<feature type="signal peptide" evidence="2">
    <location>
        <begin position="1"/>
        <end position="18"/>
    </location>
</feature>
<comment type="caution">
    <text evidence="4">The sequence shown here is derived from an EMBL/GenBank/DDBJ whole genome shotgun (WGS) entry which is preliminary data.</text>
</comment>
<dbReference type="PANTHER" id="PTHR42091:SF1">
    <property type="entry name" value="CONSERVED GLYCINE-RICH PROTEIN (AFU_ORTHOLOGUE AFUA_7G02440)"/>
    <property type="match status" value="1"/>
</dbReference>
<sequence>MRFDFTFLAAILLSSTAANVIEPQHAVRIEDVTQGDDLFKRKGGGGGGGRGGSSGGSSGGSRGGSSGSSGSSGSGSRGSGSGGGSRGNTAPGSNAGGTSRGGSGPPRAFGGGSYYGGGAARPYRSGGISPLGGAAIGLAAGALLFWPGRWLYGAYLYPYHNHYVFHNATTNKEESLPVVCACGTYEVCGCDENNSTMTELVGNGTYDALNKSIINVGDYKGQKTLLVNGTLPNGTTVDGPDEGAGVGVGMKSLVEAAGLWPAVVCVIAAICLA</sequence>
<dbReference type="PANTHER" id="PTHR42091">
    <property type="entry name" value="CONSERVED GLYCINE-RICH PROTEIN (AFU_ORTHOLOGUE AFUA_7G02440)"/>
    <property type="match status" value="1"/>
</dbReference>
<dbReference type="Proteomes" id="UP000030151">
    <property type="component" value="Unassembled WGS sequence"/>
</dbReference>
<proteinExistence type="predicted"/>
<dbReference type="OrthoDB" id="5425547at2759"/>
<evidence type="ECO:0000313" key="5">
    <source>
        <dbReference type="Proteomes" id="UP000030151"/>
    </source>
</evidence>
<dbReference type="InterPro" id="IPR056634">
    <property type="entry name" value="DUF7732"/>
</dbReference>
<dbReference type="EMBL" id="JELW01000042">
    <property type="protein sequence ID" value="EXU97004.1"/>
    <property type="molecule type" value="Genomic_DNA"/>
</dbReference>
<dbReference type="eggNOG" id="ENOG502S4KZ">
    <property type="taxonomic scope" value="Eukaryota"/>
</dbReference>
<dbReference type="AlphaFoldDB" id="A0A0A1UPP2"/>
<feature type="compositionally biased region" description="Gly residues" evidence="1">
    <location>
        <begin position="44"/>
        <end position="86"/>
    </location>
</feature>
<evidence type="ECO:0000313" key="4">
    <source>
        <dbReference type="EMBL" id="EXU97004.1"/>
    </source>
</evidence>
<gene>
    <name evidence="4" type="ORF">X797_009922</name>
</gene>
<dbReference type="HOGENOM" id="CLU_060392_1_0_1"/>
<feature type="chain" id="PRO_5001980740" description="DUF7732 domain-containing protein" evidence="2">
    <location>
        <begin position="19"/>
        <end position="273"/>
    </location>
</feature>
<feature type="domain" description="DUF7732" evidence="3">
    <location>
        <begin position="114"/>
        <end position="235"/>
    </location>
</feature>
<protein>
    <recommendedName>
        <fullName evidence="3">DUF7732 domain-containing protein</fullName>
    </recommendedName>
</protein>
<keyword evidence="2" id="KW-0732">Signal</keyword>
<evidence type="ECO:0000259" key="3">
    <source>
        <dbReference type="Pfam" id="PF24866"/>
    </source>
</evidence>
<accession>A0A0A1UPP2</accession>
<evidence type="ECO:0000256" key="1">
    <source>
        <dbReference type="SAM" id="MobiDB-lite"/>
    </source>
</evidence>
<feature type="compositionally biased region" description="Gly residues" evidence="1">
    <location>
        <begin position="94"/>
        <end position="108"/>
    </location>
</feature>
<evidence type="ECO:0000256" key="2">
    <source>
        <dbReference type="SAM" id="SignalP"/>
    </source>
</evidence>
<dbReference type="Pfam" id="PF24866">
    <property type="entry name" value="DUF7732"/>
    <property type="match status" value="1"/>
</dbReference>